<reference evidence="1 2" key="1">
    <citation type="submission" date="2018-12" db="EMBL/GenBank/DDBJ databases">
        <authorList>
            <person name="Yang Y."/>
        </authorList>
    </citation>
    <scope>NUCLEOTIDE SEQUENCE [LARGE SCALE GENOMIC DNA]</scope>
    <source>
        <strain evidence="1 2">L-25-5w-1</strain>
    </source>
</reference>
<organism evidence="1 2">
    <name type="scientific">Azospirillum griseum</name>
    <dbReference type="NCBI Taxonomy" id="2496639"/>
    <lineage>
        <taxon>Bacteria</taxon>
        <taxon>Pseudomonadati</taxon>
        <taxon>Pseudomonadota</taxon>
        <taxon>Alphaproteobacteria</taxon>
        <taxon>Rhodospirillales</taxon>
        <taxon>Azospirillaceae</taxon>
        <taxon>Azospirillum</taxon>
    </lineage>
</organism>
<dbReference type="Proteomes" id="UP000277007">
    <property type="component" value="Unassembled WGS sequence"/>
</dbReference>
<proteinExistence type="predicted"/>
<dbReference type="OrthoDB" id="165209at2"/>
<keyword evidence="2" id="KW-1185">Reference proteome</keyword>
<protein>
    <submittedName>
        <fullName evidence="1">Uncharacterized protein</fullName>
    </submittedName>
</protein>
<comment type="caution">
    <text evidence="1">The sequence shown here is derived from an EMBL/GenBank/DDBJ whole genome shotgun (WGS) entry which is preliminary data.</text>
</comment>
<sequence>MARLEFILCTGNADGPSLSRQRNVFASVRHRTLSKETAQLMAFKLVTAAAKIWRRLQGKNLLLKVIQGTTFRDVIKVTNTASQNAA</sequence>
<dbReference type="AlphaFoldDB" id="A0A3S0HU58"/>
<gene>
    <name evidence="1" type="ORF">EJ903_22840</name>
</gene>
<name>A0A3S0HU58_9PROT</name>
<dbReference type="EMBL" id="RXMA01000033">
    <property type="protein sequence ID" value="RTR15606.1"/>
    <property type="molecule type" value="Genomic_DNA"/>
</dbReference>
<evidence type="ECO:0000313" key="2">
    <source>
        <dbReference type="Proteomes" id="UP000277007"/>
    </source>
</evidence>
<accession>A0A3S0HU58</accession>
<evidence type="ECO:0000313" key="1">
    <source>
        <dbReference type="EMBL" id="RTR15606.1"/>
    </source>
</evidence>